<evidence type="ECO:0000256" key="2">
    <source>
        <dbReference type="ARBA" id="ARBA00005752"/>
    </source>
</evidence>
<accession>A0A975GA01</accession>
<keyword evidence="15" id="KW-1185">Reference proteome</keyword>
<dbReference type="NCBIfam" id="TIGR01536">
    <property type="entry name" value="asn_synth_AEB"/>
    <property type="match status" value="1"/>
</dbReference>
<evidence type="ECO:0000256" key="6">
    <source>
        <dbReference type="ARBA" id="ARBA00022888"/>
    </source>
</evidence>
<dbReference type="GO" id="GO:0005524">
    <property type="term" value="F:ATP binding"/>
    <property type="evidence" value="ECO:0007669"/>
    <property type="project" value="UniProtKB-KW"/>
</dbReference>
<keyword evidence="4 10" id="KW-0547">Nucleotide-binding</keyword>
<evidence type="ECO:0000259" key="13">
    <source>
        <dbReference type="Pfam" id="PF13537"/>
    </source>
</evidence>
<keyword evidence="14" id="KW-0436">Ligase</keyword>
<organism evidence="14 15">
    <name type="scientific">Aceticella autotrophica</name>
    <dbReference type="NCBI Taxonomy" id="2755338"/>
    <lineage>
        <taxon>Bacteria</taxon>
        <taxon>Bacillati</taxon>
        <taxon>Bacillota</taxon>
        <taxon>Clostridia</taxon>
        <taxon>Thermoanaerobacterales</taxon>
        <taxon>Thermoanaerobacteraceae</taxon>
        <taxon>Aceticella</taxon>
    </lineage>
</organism>
<dbReference type="CDD" id="cd01991">
    <property type="entry name" value="Asn_synthase_B_C"/>
    <property type="match status" value="1"/>
</dbReference>
<dbReference type="PANTHER" id="PTHR43284:SF1">
    <property type="entry name" value="ASPARAGINE SYNTHETASE"/>
    <property type="match status" value="1"/>
</dbReference>
<evidence type="ECO:0000256" key="10">
    <source>
        <dbReference type="PIRSR" id="PIRSR001589-2"/>
    </source>
</evidence>
<evidence type="ECO:0000256" key="1">
    <source>
        <dbReference type="ARBA" id="ARBA00005187"/>
    </source>
</evidence>
<feature type="site" description="Important for beta-aspartyl-AMP intermediate formation" evidence="11">
    <location>
        <position position="370"/>
    </location>
</feature>
<comment type="similarity">
    <text evidence="2">Belongs to the asparagine synthetase family.</text>
</comment>
<dbReference type="PANTHER" id="PTHR43284">
    <property type="entry name" value="ASPARAGINE SYNTHETASE (GLUTAMINE-HYDROLYZING)"/>
    <property type="match status" value="1"/>
</dbReference>
<dbReference type="InterPro" id="IPR014729">
    <property type="entry name" value="Rossmann-like_a/b/a_fold"/>
</dbReference>
<keyword evidence="5 10" id="KW-0067">ATP-binding</keyword>
<feature type="binding site" evidence="10">
    <location>
        <position position="288"/>
    </location>
    <ligand>
        <name>ATP</name>
        <dbReference type="ChEBI" id="CHEBI:30616"/>
    </ligand>
</feature>
<dbReference type="RefSeq" id="WP_284679377.1">
    <property type="nucleotide sequence ID" value="NZ_CP060096.1"/>
</dbReference>
<dbReference type="AlphaFoldDB" id="A0A975GA01"/>
<dbReference type="InterPro" id="IPR006426">
    <property type="entry name" value="Asn_synth_AEB"/>
</dbReference>
<dbReference type="EMBL" id="CP060096">
    <property type="protein sequence ID" value="QSZ26697.1"/>
    <property type="molecule type" value="Genomic_DNA"/>
</dbReference>
<sequence length="640" mass="74564">MCGICGFTGDIAGFIGRRNLEEMLGIIRHRGPDDEGIYSKGETGLGIRRLSILDIKSGHQPIHNEKKNIWVVCNGEIYNFQSLKRSLMIKGHEFYTNSDTEVIVHLYEEYGEKFVLYLNGMFAIAIYDETRKKLMLARDRLGVKPLYYILNNRTIVFASEIKALLMCNILDTELNYNKLGTYLKYRYIPGEQTLFKNIYKLMPGYILIYANNKIKTNKYWDITFKDDNNAKEELYYRENISKLFSLSVEDRLISDVPLGIFLSGGLDSTIVLSEALKFYDKRLKTFSVGFEKPLKSPNLNEYNELNYAKKVADFYGTEHYEYIIKPKEVLEDLNRIIWHLDEPLSDPTSIPLYYLSKLAKRHVKVVLSGEGADEVFAGYTIYKEPEVIKRYRKIPGFIRNYLIEPINLCMPFNYGKDFIKRAKLSVEERYKGVGLTFKDCEISAILSSDLYANSIIEDKGDQYIPSIFNNFKSRDEVNMMLFFDQKVWLPEDVLMKSDKISMSNSIELRVPFLDYKLVEYAASIPSNLKYKGDNEKYILKEAFKDNLPDFVLNRKKNGFPVPITSLLKKEYREFVMDILLSQTALNRGYFNKSYIEGYFNGVNTGNNTGRQIWLLLTFELWHRMFIDNKINKSKENIYIA</sequence>
<evidence type="ECO:0000256" key="3">
    <source>
        <dbReference type="ARBA" id="ARBA00012737"/>
    </source>
</evidence>
<dbReference type="EC" id="6.3.5.4" evidence="3"/>
<dbReference type="GO" id="GO:0006529">
    <property type="term" value="P:asparagine biosynthetic process"/>
    <property type="evidence" value="ECO:0007669"/>
    <property type="project" value="UniProtKB-KW"/>
</dbReference>
<protein>
    <recommendedName>
        <fullName evidence="3">asparagine synthase (glutamine-hydrolyzing)</fullName>
        <ecNumber evidence="3">6.3.5.4</ecNumber>
    </recommendedName>
</protein>
<dbReference type="Pfam" id="PF00733">
    <property type="entry name" value="Asn_synthase"/>
    <property type="match status" value="1"/>
</dbReference>
<evidence type="ECO:0000256" key="4">
    <source>
        <dbReference type="ARBA" id="ARBA00022741"/>
    </source>
</evidence>
<evidence type="ECO:0000256" key="8">
    <source>
        <dbReference type="ARBA" id="ARBA00048741"/>
    </source>
</evidence>
<dbReference type="SUPFAM" id="SSF52402">
    <property type="entry name" value="Adenine nucleotide alpha hydrolases-like"/>
    <property type="match status" value="1"/>
</dbReference>
<dbReference type="Proteomes" id="UP000671913">
    <property type="component" value="Chromosome"/>
</dbReference>
<dbReference type="Gene3D" id="3.60.20.10">
    <property type="entry name" value="Glutamine Phosphoribosylpyrophosphate, subunit 1, domain 1"/>
    <property type="match status" value="1"/>
</dbReference>
<dbReference type="InterPro" id="IPR001962">
    <property type="entry name" value="Asn_synthase"/>
</dbReference>
<feature type="binding site" evidence="10">
    <location>
        <begin position="368"/>
        <end position="369"/>
    </location>
    <ligand>
        <name>ATP</name>
        <dbReference type="ChEBI" id="CHEBI:30616"/>
    </ligand>
</feature>
<dbReference type="GO" id="GO:0004066">
    <property type="term" value="F:asparagine synthase (glutamine-hydrolyzing) activity"/>
    <property type="evidence" value="ECO:0007669"/>
    <property type="project" value="UniProtKB-EC"/>
</dbReference>
<evidence type="ECO:0000256" key="9">
    <source>
        <dbReference type="PIRSR" id="PIRSR001589-1"/>
    </source>
</evidence>
<keyword evidence="9" id="KW-0028">Amino-acid biosynthesis</keyword>
<evidence type="ECO:0000259" key="12">
    <source>
        <dbReference type="Pfam" id="PF00733"/>
    </source>
</evidence>
<gene>
    <name evidence="14" type="primary">asnB</name>
    <name evidence="14" type="ORF">ACETAC_07265</name>
</gene>
<dbReference type="Gene3D" id="3.40.50.620">
    <property type="entry name" value="HUPs"/>
    <property type="match status" value="1"/>
</dbReference>
<keyword evidence="6 9" id="KW-0061">Asparagine biosynthesis</keyword>
<evidence type="ECO:0000313" key="15">
    <source>
        <dbReference type="Proteomes" id="UP000671913"/>
    </source>
</evidence>
<dbReference type="InterPro" id="IPR051786">
    <property type="entry name" value="ASN_synthetase/amidase"/>
</dbReference>
<dbReference type="CDD" id="cd00712">
    <property type="entry name" value="AsnB"/>
    <property type="match status" value="1"/>
</dbReference>
<evidence type="ECO:0000313" key="14">
    <source>
        <dbReference type="EMBL" id="QSZ26697.1"/>
    </source>
</evidence>
<dbReference type="InterPro" id="IPR017932">
    <property type="entry name" value="GATase_2_dom"/>
</dbReference>
<evidence type="ECO:0000256" key="7">
    <source>
        <dbReference type="ARBA" id="ARBA00022962"/>
    </source>
</evidence>
<comment type="catalytic activity">
    <reaction evidence="8">
        <text>L-aspartate + L-glutamine + ATP + H2O = L-asparagine + L-glutamate + AMP + diphosphate + H(+)</text>
        <dbReference type="Rhea" id="RHEA:12228"/>
        <dbReference type="ChEBI" id="CHEBI:15377"/>
        <dbReference type="ChEBI" id="CHEBI:15378"/>
        <dbReference type="ChEBI" id="CHEBI:29985"/>
        <dbReference type="ChEBI" id="CHEBI:29991"/>
        <dbReference type="ChEBI" id="CHEBI:30616"/>
        <dbReference type="ChEBI" id="CHEBI:33019"/>
        <dbReference type="ChEBI" id="CHEBI:58048"/>
        <dbReference type="ChEBI" id="CHEBI:58359"/>
        <dbReference type="ChEBI" id="CHEBI:456215"/>
        <dbReference type="EC" id="6.3.5.4"/>
    </reaction>
</comment>
<name>A0A975GA01_9THEO</name>
<dbReference type="PIRSF" id="PIRSF001589">
    <property type="entry name" value="Asn_synthetase_glu-h"/>
    <property type="match status" value="1"/>
</dbReference>
<dbReference type="InterPro" id="IPR033738">
    <property type="entry name" value="AsnB_N"/>
</dbReference>
<reference evidence="14" key="1">
    <citation type="submission" date="2020-08" db="EMBL/GenBank/DDBJ databases">
        <title>Genomic insights into the carbon and energy metabolism of the first obligate autotrophic acetogenic bacterium Aceticella autotrophica gen. nov., sp. nov.</title>
        <authorList>
            <person name="Toshchakov S.V."/>
            <person name="Elcheninov A.G."/>
            <person name="Kublanov I.V."/>
            <person name="Frolov E.N."/>
            <person name="Lebedinsky A.V."/>
        </authorList>
    </citation>
    <scope>NUCLEOTIDE SEQUENCE</scope>
    <source>
        <strain evidence="14">3443-3Ac</strain>
    </source>
</reference>
<feature type="domain" description="Asparagine synthetase" evidence="12">
    <location>
        <begin position="241"/>
        <end position="623"/>
    </location>
</feature>
<dbReference type="InterPro" id="IPR029055">
    <property type="entry name" value="Ntn_hydrolases_N"/>
</dbReference>
<proteinExistence type="inferred from homology"/>
<keyword evidence="7 9" id="KW-0315">Glutamine amidotransferase</keyword>
<dbReference type="GO" id="GO:0005829">
    <property type="term" value="C:cytosol"/>
    <property type="evidence" value="ECO:0007669"/>
    <property type="project" value="TreeGrafter"/>
</dbReference>
<dbReference type="KEGG" id="aaut:ACETAC_07265"/>
<feature type="domain" description="Glutamine amidotransferase type-2" evidence="13">
    <location>
        <begin position="48"/>
        <end position="165"/>
    </location>
</feature>
<evidence type="ECO:0000256" key="11">
    <source>
        <dbReference type="PIRSR" id="PIRSR001589-3"/>
    </source>
</evidence>
<feature type="binding site" evidence="10">
    <location>
        <position position="99"/>
    </location>
    <ligand>
        <name>L-glutamine</name>
        <dbReference type="ChEBI" id="CHEBI:58359"/>
    </ligand>
</feature>
<dbReference type="SUPFAM" id="SSF56235">
    <property type="entry name" value="N-terminal nucleophile aminohydrolases (Ntn hydrolases)"/>
    <property type="match status" value="1"/>
</dbReference>
<feature type="active site" description="For GATase activity" evidence="9">
    <location>
        <position position="2"/>
    </location>
</feature>
<evidence type="ECO:0000256" key="5">
    <source>
        <dbReference type="ARBA" id="ARBA00022840"/>
    </source>
</evidence>
<dbReference type="Pfam" id="PF13537">
    <property type="entry name" value="GATase_7"/>
    <property type="match status" value="1"/>
</dbReference>
<comment type="pathway">
    <text evidence="1">Amino-acid biosynthesis; L-asparagine biosynthesis; L-asparagine from L-aspartate (L-Gln route): step 1/1.</text>
</comment>